<evidence type="ECO:0000256" key="1">
    <source>
        <dbReference type="SAM" id="Phobius"/>
    </source>
</evidence>
<gene>
    <name evidence="2" type="ORF">TWF694_008031</name>
</gene>
<dbReference type="AlphaFoldDB" id="A0AAV9XI82"/>
<dbReference type="EMBL" id="JAVHJO010000004">
    <property type="protein sequence ID" value="KAK6540637.1"/>
    <property type="molecule type" value="Genomic_DNA"/>
</dbReference>
<proteinExistence type="predicted"/>
<keyword evidence="3" id="KW-1185">Reference proteome</keyword>
<keyword evidence="1" id="KW-0472">Membrane</keyword>
<protein>
    <submittedName>
        <fullName evidence="2">Uncharacterized protein</fullName>
    </submittedName>
</protein>
<sequence length="359" mass="40855">MQQKIVYKNWAPPKRSWSEVIIDLLLHALLQVLTTLGTPLTELSFPGKFVKVVVPFILVWGLAWFCNEEDRDCTFKVLSLFASRLRPAPRPFITALRIALRGTVALWRLLFTSVTWISRTWIFLLSYPVKQDTALIISRWIIIVVAMVVVLPGLVAWQAVLEIPGVFQRIWEWYVAFRYWRMRLADSYRAWLRGPLPPVPPQARFLVRPRIVWPLIKEEMVSPLVWTGKSEEKHCKWQGPILPLVSPRRPLPVVSQPSLPIVDASRCPTPGPIVPSGWCLSPVIVAKPKSATPRWTFAASAPPEPGHQVSFNCPPLPTFAPGPVAPSTATYRPWGKGKYKDRKKSEYYLAPRWGPCLFA</sequence>
<feature type="transmembrane region" description="Helical" evidence="1">
    <location>
        <begin position="136"/>
        <end position="160"/>
    </location>
</feature>
<comment type="caution">
    <text evidence="2">The sequence shown here is derived from an EMBL/GenBank/DDBJ whole genome shotgun (WGS) entry which is preliminary data.</text>
</comment>
<organism evidence="2 3">
    <name type="scientific">Orbilia ellipsospora</name>
    <dbReference type="NCBI Taxonomy" id="2528407"/>
    <lineage>
        <taxon>Eukaryota</taxon>
        <taxon>Fungi</taxon>
        <taxon>Dikarya</taxon>
        <taxon>Ascomycota</taxon>
        <taxon>Pezizomycotina</taxon>
        <taxon>Orbiliomycetes</taxon>
        <taxon>Orbiliales</taxon>
        <taxon>Orbiliaceae</taxon>
        <taxon>Orbilia</taxon>
    </lineage>
</organism>
<name>A0AAV9XI82_9PEZI</name>
<keyword evidence="1" id="KW-0812">Transmembrane</keyword>
<dbReference type="Proteomes" id="UP001365542">
    <property type="component" value="Unassembled WGS sequence"/>
</dbReference>
<reference evidence="2 3" key="1">
    <citation type="submission" date="2019-10" db="EMBL/GenBank/DDBJ databases">
        <authorList>
            <person name="Palmer J.M."/>
        </authorList>
    </citation>
    <scope>NUCLEOTIDE SEQUENCE [LARGE SCALE GENOMIC DNA]</scope>
    <source>
        <strain evidence="2 3">TWF694</strain>
    </source>
</reference>
<evidence type="ECO:0000313" key="2">
    <source>
        <dbReference type="EMBL" id="KAK6540637.1"/>
    </source>
</evidence>
<accession>A0AAV9XI82</accession>
<keyword evidence="1" id="KW-1133">Transmembrane helix</keyword>
<evidence type="ECO:0000313" key="3">
    <source>
        <dbReference type="Proteomes" id="UP001365542"/>
    </source>
</evidence>